<keyword evidence="3" id="KW-1185">Reference proteome</keyword>
<protein>
    <submittedName>
        <fullName evidence="2">Uncharacterized protein</fullName>
    </submittedName>
</protein>
<name>A0A4P9Y139_9FUNG</name>
<dbReference type="EMBL" id="KZ988849">
    <property type="protein sequence ID" value="RKP11510.1"/>
    <property type="molecule type" value="Genomic_DNA"/>
</dbReference>
<gene>
    <name evidence="2" type="ORF">BJ684DRAFT_21913</name>
</gene>
<feature type="signal peptide" evidence="1">
    <location>
        <begin position="1"/>
        <end position="25"/>
    </location>
</feature>
<sequence>MSLRSAIIATIAAVAAISLVAKVEAAPMDNTRTLTRVNDIENNGFGFNYF</sequence>
<reference evidence="3" key="1">
    <citation type="journal article" date="2018" name="Nat. Microbiol.">
        <title>Leveraging single-cell genomics to expand the fungal tree of life.</title>
        <authorList>
            <person name="Ahrendt S.R."/>
            <person name="Quandt C.A."/>
            <person name="Ciobanu D."/>
            <person name="Clum A."/>
            <person name="Salamov A."/>
            <person name="Andreopoulos B."/>
            <person name="Cheng J.F."/>
            <person name="Woyke T."/>
            <person name="Pelin A."/>
            <person name="Henrissat B."/>
            <person name="Reynolds N.K."/>
            <person name="Benny G.L."/>
            <person name="Smith M.E."/>
            <person name="James T.Y."/>
            <person name="Grigoriev I.V."/>
        </authorList>
    </citation>
    <scope>NUCLEOTIDE SEQUENCE [LARGE SCALE GENOMIC DNA]</scope>
</reference>
<evidence type="ECO:0000313" key="3">
    <source>
        <dbReference type="Proteomes" id="UP000267251"/>
    </source>
</evidence>
<feature type="chain" id="PRO_5020451710" evidence="1">
    <location>
        <begin position="26"/>
        <end position="50"/>
    </location>
</feature>
<keyword evidence="1" id="KW-0732">Signal</keyword>
<dbReference type="Proteomes" id="UP000267251">
    <property type="component" value="Unassembled WGS sequence"/>
</dbReference>
<evidence type="ECO:0000256" key="1">
    <source>
        <dbReference type="SAM" id="SignalP"/>
    </source>
</evidence>
<dbReference type="AlphaFoldDB" id="A0A4P9Y139"/>
<evidence type="ECO:0000313" key="2">
    <source>
        <dbReference type="EMBL" id="RKP11510.1"/>
    </source>
</evidence>
<proteinExistence type="predicted"/>
<accession>A0A4P9Y139</accession>
<organism evidence="2 3">
    <name type="scientific">Piptocephalis cylindrospora</name>
    <dbReference type="NCBI Taxonomy" id="1907219"/>
    <lineage>
        <taxon>Eukaryota</taxon>
        <taxon>Fungi</taxon>
        <taxon>Fungi incertae sedis</taxon>
        <taxon>Zoopagomycota</taxon>
        <taxon>Zoopagomycotina</taxon>
        <taxon>Zoopagomycetes</taxon>
        <taxon>Zoopagales</taxon>
        <taxon>Piptocephalidaceae</taxon>
        <taxon>Piptocephalis</taxon>
    </lineage>
</organism>